<reference evidence="1" key="1">
    <citation type="submission" date="2023-01" db="EMBL/GenBank/DDBJ databases">
        <title>Genome assembly of the deep-sea coral Lophelia pertusa.</title>
        <authorList>
            <person name="Herrera S."/>
            <person name="Cordes E."/>
        </authorList>
    </citation>
    <scope>NUCLEOTIDE SEQUENCE</scope>
    <source>
        <strain evidence="1">USNM1676648</strain>
        <tissue evidence="1">Polyp</tissue>
    </source>
</reference>
<keyword evidence="2" id="KW-1185">Reference proteome</keyword>
<comment type="caution">
    <text evidence="1">The sequence shown here is derived from an EMBL/GenBank/DDBJ whole genome shotgun (WGS) entry which is preliminary data.</text>
</comment>
<protein>
    <submittedName>
        <fullName evidence="1">Uncharacterized protein</fullName>
    </submittedName>
</protein>
<proteinExistence type="predicted"/>
<dbReference type="InterPro" id="IPR031248">
    <property type="entry name" value="RNF213"/>
</dbReference>
<dbReference type="GO" id="GO:0016887">
    <property type="term" value="F:ATP hydrolysis activity"/>
    <property type="evidence" value="ECO:0007669"/>
    <property type="project" value="InterPro"/>
</dbReference>
<dbReference type="Proteomes" id="UP001163046">
    <property type="component" value="Unassembled WGS sequence"/>
</dbReference>
<dbReference type="EMBL" id="MU827779">
    <property type="protein sequence ID" value="KAJ7339579.1"/>
    <property type="molecule type" value="Genomic_DNA"/>
</dbReference>
<accession>A0A9X0CIG8</accession>
<sequence>MLLNHYLQQVLRMPPQNSLRSLKAQQCCQLRHVISLWRLLSLERARILMRRGEDPFEQIANTYKQVMDPKQMMKFSNGMMRVNLARFVSEVLELILLNLRGDAVRGEEEMSLSSYVQWHLDNKEHEPIPGLDELPPDVQLKHVINAWRTSVETMGQLPRQERCCFFIKLLPRCSSILVFLNLYKRGIRLSLH</sequence>
<dbReference type="GO" id="GO:0004842">
    <property type="term" value="F:ubiquitin-protein transferase activity"/>
    <property type="evidence" value="ECO:0007669"/>
    <property type="project" value="InterPro"/>
</dbReference>
<gene>
    <name evidence="1" type="ORF">OS493_005982</name>
</gene>
<dbReference type="OrthoDB" id="5983002at2759"/>
<dbReference type="PANTHER" id="PTHR22605">
    <property type="entry name" value="RZ-TYPE DOMAIN-CONTAINING PROTEIN"/>
    <property type="match status" value="1"/>
</dbReference>
<evidence type="ECO:0000313" key="2">
    <source>
        <dbReference type="Proteomes" id="UP001163046"/>
    </source>
</evidence>
<dbReference type="PANTHER" id="PTHR22605:SF16">
    <property type="entry name" value="E3 UBIQUITIN-PROTEIN LIGASE RNF213"/>
    <property type="match status" value="1"/>
</dbReference>
<name>A0A9X0CIG8_9CNID</name>
<dbReference type="AlphaFoldDB" id="A0A9X0CIG8"/>
<organism evidence="1 2">
    <name type="scientific">Desmophyllum pertusum</name>
    <dbReference type="NCBI Taxonomy" id="174260"/>
    <lineage>
        <taxon>Eukaryota</taxon>
        <taxon>Metazoa</taxon>
        <taxon>Cnidaria</taxon>
        <taxon>Anthozoa</taxon>
        <taxon>Hexacorallia</taxon>
        <taxon>Scleractinia</taxon>
        <taxon>Caryophylliina</taxon>
        <taxon>Caryophylliidae</taxon>
        <taxon>Desmophyllum</taxon>
    </lineage>
</organism>
<evidence type="ECO:0000313" key="1">
    <source>
        <dbReference type="EMBL" id="KAJ7339579.1"/>
    </source>
</evidence>